<dbReference type="EMBL" id="JBEOKT010000010">
    <property type="protein sequence ID" value="MER2998308.1"/>
    <property type="molecule type" value="Genomic_DNA"/>
</dbReference>
<protein>
    <submittedName>
        <fullName evidence="2">Glycosyltransferase</fullName>
        <ecNumber evidence="2">2.4.-.-</ecNumber>
    </submittedName>
</protein>
<keyword evidence="3" id="KW-1185">Reference proteome</keyword>
<evidence type="ECO:0000259" key="1">
    <source>
        <dbReference type="Pfam" id="PF00535"/>
    </source>
</evidence>
<reference evidence="2 3" key="1">
    <citation type="submission" date="2024-06" db="EMBL/GenBank/DDBJ databases">
        <title>Pontibacter populi HYL7-15.</title>
        <authorList>
            <person name="Kim M.K."/>
        </authorList>
    </citation>
    <scope>NUCLEOTIDE SEQUENCE [LARGE SCALE GENOMIC DNA]</scope>
    <source>
        <strain evidence="2 3">HYL7-15</strain>
    </source>
</reference>
<dbReference type="PANTHER" id="PTHR22916:SF3">
    <property type="entry name" value="UDP-GLCNAC:BETAGAL BETA-1,3-N-ACETYLGLUCOSAMINYLTRANSFERASE-LIKE PROTEIN 1"/>
    <property type="match status" value="1"/>
</dbReference>
<comment type="caution">
    <text evidence="2">The sequence shown here is derived from an EMBL/GenBank/DDBJ whole genome shotgun (WGS) entry which is preliminary data.</text>
</comment>
<dbReference type="EC" id="2.4.-.-" evidence="2"/>
<evidence type="ECO:0000313" key="2">
    <source>
        <dbReference type="EMBL" id="MER2998308.1"/>
    </source>
</evidence>
<dbReference type="PANTHER" id="PTHR22916">
    <property type="entry name" value="GLYCOSYLTRANSFERASE"/>
    <property type="match status" value="1"/>
</dbReference>
<dbReference type="Gene3D" id="3.90.550.10">
    <property type="entry name" value="Spore Coat Polysaccharide Biosynthesis Protein SpsA, Chain A"/>
    <property type="match status" value="1"/>
</dbReference>
<dbReference type="GO" id="GO:0016757">
    <property type="term" value="F:glycosyltransferase activity"/>
    <property type="evidence" value="ECO:0007669"/>
    <property type="project" value="UniProtKB-KW"/>
</dbReference>
<dbReference type="Pfam" id="PF00535">
    <property type="entry name" value="Glycos_transf_2"/>
    <property type="match status" value="1"/>
</dbReference>
<gene>
    <name evidence="2" type="ORF">ABS362_12190</name>
</gene>
<dbReference type="InterPro" id="IPR029044">
    <property type="entry name" value="Nucleotide-diphossugar_trans"/>
</dbReference>
<dbReference type="SUPFAM" id="SSF53448">
    <property type="entry name" value="Nucleotide-diphospho-sugar transferases"/>
    <property type="match status" value="1"/>
</dbReference>
<keyword evidence="2" id="KW-0808">Transferase</keyword>
<proteinExistence type="predicted"/>
<feature type="domain" description="Glycosyltransferase 2-like" evidence="1">
    <location>
        <begin position="3"/>
        <end position="155"/>
    </location>
</feature>
<organism evidence="2 3">
    <name type="scientific">Pontibacter populi</name>
    <dbReference type="NCBI Taxonomy" id="890055"/>
    <lineage>
        <taxon>Bacteria</taxon>
        <taxon>Pseudomonadati</taxon>
        <taxon>Bacteroidota</taxon>
        <taxon>Cytophagia</taxon>
        <taxon>Cytophagales</taxon>
        <taxon>Hymenobacteraceae</taxon>
        <taxon>Pontibacter</taxon>
    </lineage>
</organism>
<dbReference type="Proteomes" id="UP001476807">
    <property type="component" value="Unassembled WGS sequence"/>
</dbReference>
<name>A0ABV1RVB0_9BACT</name>
<sequence>MVSVIVPNYNHEKFLKKRLDSILEQTYKDIEVILLDDCSSDRSYHILMEYANHPKVKIVERNDVNSGSTFKQWLKGINIATGEYVWIAESDDFSDPFFLERMVHYMKLHSDAILSFCNSVVIGEDQQVITNSKNWSSVYTRHLKASGKYDGQYFCENFLINHCVIPNASAVLMRNSELRQYILESQNYKVSGDWYLWFKLLINKNFVFVDENLNYFRTHNNTVRSQKLNLIKEESLKLLEIFYKDLVKYKLSLNGFNESYFDWNFKSLQWSTVYKLNFKNFESYFSKYKLVNVKFFCYKMPRVLYLKMR</sequence>
<keyword evidence="2" id="KW-0328">Glycosyltransferase</keyword>
<accession>A0ABV1RVB0</accession>
<evidence type="ECO:0000313" key="3">
    <source>
        <dbReference type="Proteomes" id="UP001476807"/>
    </source>
</evidence>
<dbReference type="InterPro" id="IPR001173">
    <property type="entry name" value="Glyco_trans_2-like"/>
</dbReference>
<dbReference type="RefSeq" id="WP_350412758.1">
    <property type="nucleotide sequence ID" value="NZ_JBEOKT010000010.1"/>
</dbReference>